<evidence type="ECO:0000313" key="3">
    <source>
        <dbReference type="Proteomes" id="UP000254463"/>
    </source>
</evidence>
<dbReference type="EMBL" id="UGWV01000002">
    <property type="protein sequence ID" value="SUF94747.1"/>
    <property type="molecule type" value="Genomic_DNA"/>
</dbReference>
<evidence type="ECO:0000313" key="1">
    <source>
        <dbReference type="EMBL" id="MIV44337.1"/>
    </source>
</evidence>
<dbReference type="Gene3D" id="3.10.450.530">
    <property type="entry name" value="Ribonuclease toxin, BrnT, of type II toxin-antitoxin system"/>
    <property type="match status" value="1"/>
</dbReference>
<name>A0A379R617_SALER</name>
<sequence>MKITFDPNKDATNKSKHGYSLADAKLLDWGNMVVVEDNRINYGEIRYVGITYGIAYLGNRIFSVCFTESNDFTECRIISLRLATKQEIRRYAET</sequence>
<evidence type="ECO:0000313" key="2">
    <source>
        <dbReference type="EMBL" id="SUF94747.1"/>
    </source>
</evidence>
<dbReference type="RefSeq" id="WP_071892250.1">
    <property type="nucleotide sequence ID" value="NZ_CP030202.1"/>
</dbReference>
<dbReference type="Pfam" id="PF04365">
    <property type="entry name" value="BrnT_toxin"/>
    <property type="match status" value="1"/>
</dbReference>
<dbReference type="InterPro" id="IPR038573">
    <property type="entry name" value="BrnT_sf"/>
</dbReference>
<gene>
    <name evidence="1" type="ORF">A7E06_12590</name>
    <name evidence="2" type="ORF">NCTC6385_01656</name>
</gene>
<dbReference type="AlphaFoldDB" id="A0A379R617"/>
<reference evidence="2 3" key="1">
    <citation type="submission" date="2018-06" db="EMBL/GenBank/DDBJ databases">
        <authorList>
            <consortium name="Pathogen Informatics"/>
            <person name="Doyle S."/>
        </authorList>
    </citation>
    <scope>NUCLEOTIDE SEQUENCE [LARGE SCALE GENOMIC DNA]</scope>
    <source>
        <strain evidence="2 3">NCTC6385</strain>
    </source>
</reference>
<reference evidence="1" key="2">
    <citation type="submission" date="2018-07" db="EMBL/GenBank/DDBJ databases">
        <authorList>
            <consortium name="GenomeTrakr network: Whole genome sequencing for foodborne pathogen traceback"/>
        </authorList>
    </citation>
    <scope>NUCLEOTIDE SEQUENCE [LARGE SCALE GENOMIC DNA]</scope>
    <source>
        <strain evidence="1">CFSAN048114</strain>
    </source>
</reference>
<dbReference type="EMBL" id="RSUV01000008">
    <property type="protein sequence ID" value="MIV44337.1"/>
    <property type="molecule type" value="Genomic_DNA"/>
</dbReference>
<dbReference type="Proteomes" id="UP000839530">
    <property type="component" value="Unassembled WGS sequence"/>
</dbReference>
<organism evidence="1">
    <name type="scientific">Salmonella enterica</name>
    <name type="common">Salmonella choleraesuis</name>
    <dbReference type="NCBI Taxonomy" id="28901"/>
    <lineage>
        <taxon>Bacteria</taxon>
        <taxon>Pseudomonadati</taxon>
        <taxon>Pseudomonadota</taxon>
        <taxon>Gammaproteobacteria</taxon>
        <taxon>Enterobacterales</taxon>
        <taxon>Enterobacteriaceae</taxon>
        <taxon>Salmonella</taxon>
    </lineage>
</organism>
<proteinExistence type="predicted"/>
<dbReference type="Proteomes" id="UP000254463">
    <property type="component" value="Unassembled WGS sequence"/>
</dbReference>
<dbReference type="InterPro" id="IPR007460">
    <property type="entry name" value="BrnT_toxin"/>
</dbReference>
<protein>
    <submittedName>
        <fullName evidence="1">BrnT family toxin</fullName>
    </submittedName>
    <submittedName>
        <fullName evidence="2">Protein of uncharacterized function (DUF497)</fullName>
    </submittedName>
</protein>
<accession>A0A379R617</accession>